<proteinExistence type="predicted"/>
<dbReference type="RefSeq" id="XP_013894630.1">
    <property type="nucleotide sequence ID" value="XM_014039176.1"/>
</dbReference>
<name>A0A0D2ML79_9CHLO</name>
<sequence>MPARRLPKCVSDRARVSELIGRFTEGSGEREAPVHALRKALFLIAADCKASYASLTVLSSDQAFYMTLGAVGSCTQAVSQPVVACPVAGSGGCLEDALRAAGEASTASESASGAGAHGASLISYVAPDAAAGAGAGAGAGGAAQPPADWQPLVKAGLKALYGVCIRGGPKEQLLGMLNMGFAQPAEQELKLHPPPAGA</sequence>
<protein>
    <submittedName>
        <fullName evidence="1">Uncharacterized protein</fullName>
    </submittedName>
</protein>
<keyword evidence="2" id="KW-1185">Reference proteome</keyword>
<evidence type="ECO:0000313" key="2">
    <source>
        <dbReference type="Proteomes" id="UP000054498"/>
    </source>
</evidence>
<gene>
    <name evidence="1" type="ORF">MNEG_12351</name>
</gene>
<dbReference type="STRING" id="145388.A0A0D2ML79"/>
<reference evidence="1 2" key="1">
    <citation type="journal article" date="2013" name="BMC Genomics">
        <title>Reconstruction of the lipid metabolism for the microalga Monoraphidium neglectum from its genome sequence reveals characteristics suitable for biofuel production.</title>
        <authorList>
            <person name="Bogen C."/>
            <person name="Al-Dilaimi A."/>
            <person name="Albersmeier A."/>
            <person name="Wichmann J."/>
            <person name="Grundmann M."/>
            <person name="Rupp O."/>
            <person name="Lauersen K.J."/>
            <person name="Blifernez-Klassen O."/>
            <person name="Kalinowski J."/>
            <person name="Goesmann A."/>
            <person name="Mussgnug J.H."/>
            <person name="Kruse O."/>
        </authorList>
    </citation>
    <scope>NUCLEOTIDE SEQUENCE [LARGE SCALE GENOMIC DNA]</scope>
    <source>
        <strain evidence="1 2">SAG 48.87</strain>
    </source>
</reference>
<dbReference type="KEGG" id="mng:MNEG_12351"/>
<accession>A0A0D2ML79</accession>
<dbReference type="GeneID" id="25729705"/>
<dbReference type="AlphaFoldDB" id="A0A0D2ML79"/>
<dbReference type="Proteomes" id="UP000054498">
    <property type="component" value="Unassembled WGS sequence"/>
</dbReference>
<dbReference type="EMBL" id="KK103420">
    <property type="protein sequence ID" value="KIY95610.1"/>
    <property type="molecule type" value="Genomic_DNA"/>
</dbReference>
<organism evidence="1 2">
    <name type="scientific">Monoraphidium neglectum</name>
    <dbReference type="NCBI Taxonomy" id="145388"/>
    <lineage>
        <taxon>Eukaryota</taxon>
        <taxon>Viridiplantae</taxon>
        <taxon>Chlorophyta</taxon>
        <taxon>core chlorophytes</taxon>
        <taxon>Chlorophyceae</taxon>
        <taxon>CS clade</taxon>
        <taxon>Sphaeropleales</taxon>
        <taxon>Selenastraceae</taxon>
        <taxon>Monoraphidium</taxon>
    </lineage>
</organism>
<evidence type="ECO:0000313" key="1">
    <source>
        <dbReference type="EMBL" id="KIY95610.1"/>
    </source>
</evidence>